<gene>
    <name evidence="1" type="ORF">VSR33_25120</name>
</gene>
<accession>A0ABU9SHE6</accession>
<dbReference type="Proteomes" id="UP001390669">
    <property type="component" value="Unassembled WGS sequence"/>
</dbReference>
<proteinExistence type="predicted"/>
<evidence type="ECO:0000313" key="2">
    <source>
        <dbReference type="Proteomes" id="UP001390669"/>
    </source>
</evidence>
<organism evidence="1 2">
    <name type="scientific">Paraburkholderia guartelaensis</name>
    <dbReference type="NCBI Taxonomy" id="2546446"/>
    <lineage>
        <taxon>Bacteria</taxon>
        <taxon>Pseudomonadati</taxon>
        <taxon>Pseudomonadota</taxon>
        <taxon>Betaproteobacteria</taxon>
        <taxon>Burkholderiales</taxon>
        <taxon>Burkholderiaceae</taxon>
        <taxon>Paraburkholderia</taxon>
    </lineage>
</organism>
<evidence type="ECO:0000313" key="1">
    <source>
        <dbReference type="EMBL" id="MEM5450769.1"/>
    </source>
</evidence>
<sequence length="140" mass="15737">MQLVSYLGKNLKSDSVIEVLEHFDMDVVYDFDRLHENTADSFSSSAKSAGFEFRFDETQRLSVIWCYIRPRSGFSAISSDVIGVPCFNAYAAAMHFATSAGIKTSQAKDGAAWIRFEQQGVWTHYEFSDDQLSLVTLTLP</sequence>
<dbReference type="EMBL" id="JAYMRW010000011">
    <property type="protein sequence ID" value="MEM5450769.1"/>
    <property type="molecule type" value="Genomic_DNA"/>
</dbReference>
<comment type="caution">
    <text evidence="1">The sequence shown here is derived from an EMBL/GenBank/DDBJ whole genome shotgun (WGS) entry which is preliminary data.</text>
</comment>
<reference evidence="1 2" key="1">
    <citation type="submission" date="2024-01" db="EMBL/GenBank/DDBJ databases">
        <title>The diversity of rhizobia nodulating Mimosa spp. in eleven states of Brazil covering several biomes is determined by host plant, location, and edaphic factors.</title>
        <authorList>
            <person name="Rouws L."/>
            <person name="Barauna A."/>
            <person name="Beukes C."/>
            <person name="De Faria S.M."/>
            <person name="Gross E."/>
            <person name="Dos Reis Junior F.B."/>
            <person name="Simon M."/>
            <person name="Maluk M."/>
            <person name="Odee D.W."/>
            <person name="Kenicer G."/>
            <person name="Young J.P.W."/>
            <person name="Reis V.M."/>
            <person name="Zilli J."/>
            <person name="James E.K."/>
        </authorList>
    </citation>
    <scope>NUCLEOTIDE SEQUENCE [LARGE SCALE GENOMIC DNA]</scope>
    <source>
        <strain evidence="1 2">JPY164</strain>
    </source>
</reference>
<keyword evidence="2" id="KW-1185">Reference proteome</keyword>
<name>A0ABU9SHE6_9BURK</name>
<dbReference type="RefSeq" id="WP_368602921.1">
    <property type="nucleotide sequence ID" value="NZ_JAYMRW010000011.1"/>
</dbReference>
<protein>
    <submittedName>
        <fullName evidence="1">Uncharacterized protein</fullName>
    </submittedName>
</protein>